<evidence type="ECO:0000259" key="5">
    <source>
        <dbReference type="Pfam" id="PF10040"/>
    </source>
</evidence>
<keyword evidence="2" id="KW-0255">Endonuclease</keyword>
<evidence type="ECO:0000256" key="4">
    <source>
        <dbReference type="ARBA" id="ARBA00023118"/>
    </source>
</evidence>
<evidence type="ECO:0000256" key="3">
    <source>
        <dbReference type="ARBA" id="ARBA00022801"/>
    </source>
</evidence>
<dbReference type="Pfam" id="PF10040">
    <property type="entry name" value="CRISPR_Cas6"/>
    <property type="match status" value="1"/>
</dbReference>
<dbReference type="Gene3D" id="3.30.70.1900">
    <property type="match status" value="1"/>
</dbReference>
<dbReference type="Pfam" id="PF19308">
    <property type="entry name" value="CRISPR_Cas6_N"/>
    <property type="match status" value="1"/>
</dbReference>
<sequence length="269" mass="29958">MIGAVVYLLRAENAAGLIAFHGRLMHGAAFSLLEQCSEELSAAVHDTMTSKPFTVSLLKRVTERKEKGRNFTVKKGELFWWRVTATHEALLRAFLEVPKGTKIAVGHARMIVEDVIADGSKESGVASEADMIAWALSQNRVDSVTFRFISPVSFRNFDRDYPFPLAEFVFASLADKWNQAGMPAAIDRASVKDAAKAVRLLDWKGESRKVYFSPDRGMLAFQGIFTYELNVLPVEMQQIFLLLAQFAEFSGVGRLTGQGFGATRVEFKH</sequence>
<dbReference type="RefSeq" id="WP_072936055.1">
    <property type="nucleotide sequence ID" value="NZ_FQUG01000007.1"/>
</dbReference>
<evidence type="ECO:0000313" key="8">
    <source>
        <dbReference type="Proteomes" id="UP000184404"/>
    </source>
</evidence>
<dbReference type="STRING" id="1123243.SAMN02745190_01981"/>
<proteinExistence type="predicted"/>
<dbReference type="AlphaFoldDB" id="A0A1M4Z9X0"/>
<evidence type="ECO:0000256" key="2">
    <source>
        <dbReference type="ARBA" id="ARBA00022759"/>
    </source>
</evidence>
<gene>
    <name evidence="7" type="ORF">SAMN02745190_01981</name>
</gene>
<dbReference type="InterPro" id="IPR019267">
    <property type="entry name" value="CRISPR-assoc_Cas6_C"/>
</dbReference>
<reference evidence="7 8" key="1">
    <citation type="submission" date="2016-11" db="EMBL/GenBank/DDBJ databases">
        <authorList>
            <person name="Jaros S."/>
            <person name="Januszkiewicz K."/>
            <person name="Wedrychowicz H."/>
        </authorList>
    </citation>
    <scope>NUCLEOTIDE SEQUENCE [LARGE SCALE GENOMIC DNA]</scope>
    <source>
        <strain evidence="7 8">DSM 10502</strain>
    </source>
</reference>
<keyword evidence="3" id="KW-0378">Hydrolase</keyword>
<dbReference type="NCBIfam" id="TIGR01877">
    <property type="entry name" value="cas_cas6"/>
    <property type="match status" value="1"/>
</dbReference>
<protein>
    <submittedName>
        <fullName evidence="7">CRISPR-associated endoribonuclease Cas6</fullName>
    </submittedName>
</protein>
<dbReference type="Proteomes" id="UP000184404">
    <property type="component" value="Unassembled WGS sequence"/>
</dbReference>
<keyword evidence="1" id="KW-0540">Nuclease</keyword>
<evidence type="ECO:0000313" key="7">
    <source>
        <dbReference type="EMBL" id="SHF14840.1"/>
    </source>
</evidence>
<dbReference type="OrthoDB" id="425607at2"/>
<feature type="domain" description="CRISPR-associated protein Cas6 C-terminal" evidence="5">
    <location>
        <begin position="147"/>
        <end position="262"/>
    </location>
</feature>
<dbReference type="EMBL" id="FQUG01000007">
    <property type="protein sequence ID" value="SHF14840.1"/>
    <property type="molecule type" value="Genomic_DNA"/>
</dbReference>
<dbReference type="InterPro" id="IPR045648">
    <property type="entry name" value="CRISPR-assoc_Cas6-like_N"/>
</dbReference>
<name>A0A1M4Z9X0_9FIRM</name>
<organism evidence="7 8">
    <name type="scientific">Schwartzia succinivorans DSM 10502</name>
    <dbReference type="NCBI Taxonomy" id="1123243"/>
    <lineage>
        <taxon>Bacteria</taxon>
        <taxon>Bacillati</taxon>
        <taxon>Bacillota</taxon>
        <taxon>Negativicutes</taxon>
        <taxon>Selenomonadales</taxon>
        <taxon>Selenomonadaceae</taxon>
        <taxon>Schwartzia</taxon>
    </lineage>
</organism>
<dbReference type="Gene3D" id="3.30.70.1890">
    <property type="match status" value="1"/>
</dbReference>
<feature type="domain" description="CRISPR-associated protein Cas6-like N-terminal" evidence="6">
    <location>
        <begin position="21"/>
        <end position="110"/>
    </location>
</feature>
<dbReference type="CDD" id="cd21141">
    <property type="entry name" value="Cas6_III-like"/>
    <property type="match status" value="1"/>
</dbReference>
<keyword evidence="4" id="KW-0051">Antiviral defense</keyword>
<dbReference type="GO" id="GO:0004519">
    <property type="term" value="F:endonuclease activity"/>
    <property type="evidence" value="ECO:0007669"/>
    <property type="project" value="UniProtKB-KW"/>
</dbReference>
<keyword evidence="8" id="KW-1185">Reference proteome</keyword>
<evidence type="ECO:0000259" key="6">
    <source>
        <dbReference type="Pfam" id="PF19308"/>
    </source>
</evidence>
<dbReference type="GO" id="GO:0016788">
    <property type="term" value="F:hydrolase activity, acting on ester bonds"/>
    <property type="evidence" value="ECO:0007669"/>
    <property type="project" value="InterPro"/>
</dbReference>
<dbReference type="GO" id="GO:0051607">
    <property type="term" value="P:defense response to virus"/>
    <property type="evidence" value="ECO:0007669"/>
    <property type="project" value="UniProtKB-KW"/>
</dbReference>
<dbReference type="InterPro" id="IPR010156">
    <property type="entry name" value="CRISPR-assoc_prot_Cas6"/>
</dbReference>
<accession>A0A1M4Z9X0</accession>
<dbReference type="InterPro" id="IPR045747">
    <property type="entry name" value="CRISPR-assoc_prot_Cas6_N_sf"/>
</dbReference>
<evidence type="ECO:0000256" key="1">
    <source>
        <dbReference type="ARBA" id="ARBA00022722"/>
    </source>
</evidence>